<proteinExistence type="predicted"/>
<accession>N6U805</accession>
<dbReference type="EMBL" id="KB741036">
    <property type="protein sequence ID" value="ENN74717.1"/>
    <property type="molecule type" value="Genomic_DNA"/>
</dbReference>
<dbReference type="AlphaFoldDB" id="N6U805"/>
<gene>
    <name evidence="1" type="ORF">YQE_08708</name>
</gene>
<sequence length="207" mass="23915">IAQFRPEYLKCVPEFDGKPNDLNRYLLSCQSLIDNFYNAANQLDFRNVFLLNSLIGKLTGTAKIIVNIQNVTTWDDLKAVIKMNNYHVDSDGLDRKMRNMKTIYRTISDINNKNKVNGQKKNSDGRTRRKHTRKNYIQSVYNKAIKQIREEIGSNYIWFAVDKTTDVCGRYIANLIVGVMHEEEPRKGYLICSEGLEAISNNNVSRI</sequence>
<reference evidence="1" key="1">
    <citation type="journal article" date="2013" name="Genome Biol.">
        <title>Draft genome of the mountain pine beetle, Dendroctonus ponderosae Hopkins, a major forest pest.</title>
        <authorList>
            <person name="Keeling C.I."/>
            <person name="Yuen M.M."/>
            <person name="Liao N.Y."/>
            <person name="Docking T.R."/>
            <person name="Chan S.K."/>
            <person name="Taylor G.A."/>
            <person name="Palmquist D.L."/>
            <person name="Jackman S.D."/>
            <person name="Nguyen A."/>
            <person name="Li M."/>
            <person name="Henderson H."/>
            <person name="Janes J.K."/>
            <person name="Zhao Y."/>
            <person name="Pandoh P."/>
            <person name="Moore R."/>
            <person name="Sperling F.A."/>
            <person name="Huber D.P."/>
            <person name="Birol I."/>
            <person name="Jones S.J."/>
            <person name="Bohlmann J."/>
        </authorList>
    </citation>
    <scope>NUCLEOTIDE SEQUENCE</scope>
</reference>
<feature type="non-terminal residue" evidence="1">
    <location>
        <position position="1"/>
    </location>
</feature>
<protein>
    <submittedName>
        <fullName evidence="1">Uncharacterized protein</fullName>
    </submittedName>
</protein>
<dbReference type="HOGENOM" id="CLU_1329211_0_0_1"/>
<organism evidence="1">
    <name type="scientific">Dendroctonus ponderosae</name>
    <name type="common">Mountain pine beetle</name>
    <dbReference type="NCBI Taxonomy" id="77166"/>
    <lineage>
        <taxon>Eukaryota</taxon>
        <taxon>Metazoa</taxon>
        <taxon>Ecdysozoa</taxon>
        <taxon>Arthropoda</taxon>
        <taxon>Hexapoda</taxon>
        <taxon>Insecta</taxon>
        <taxon>Pterygota</taxon>
        <taxon>Neoptera</taxon>
        <taxon>Endopterygota</taxon>
        <taxon>Coleoptera</taxon>
        <taxon>Polyphaga</taxon>
        <taxon>Cucujiformia</taxon>
        <taxon>Curculionidae</taxon>
        <taxon>Scolytinae</taxon>
        <taxon>Dendroctonus</taxon>
    </lineage>
</organism>
<evidence type="ECO:0000313" key="1">
    <source>
        <dbReference type="EMBL" id="ENN74717.1"/>
    </source>
</evidence>
<name>N6U805_DENPD</name>